<feature type="compositionally biased region" description="Basic and acidic residues" evidence="1">
    <location>
        <begin position="1"/>
        <end position="17"/>
    </location>
</feature>
<organism evidence="2 3">
    <name type="scientific">Methylobacterium isbiliense</name>
    <dbReference type="NCBI Taxonomy" id="315478"/>
    <lineage>
        <taxon>Bacteria</taxon>
        <taxon>Pseudomonadati</taxon>
        <taxon>Pseudomonadota</taxon>
        <taxon>Alphaproteobacteria</taxon>
        <taxon>Hyphomicrobiales</taxon>
        <taxon>Methylobacteriaceae</taxon>
        <taxon>Methylobacterium</taxon>
    </lineage>
</organism>
<reference evidence="2" key="1">
    <citation type="journal article" date="2021" name="Front. Microbiol.">
        <title>Comprehensive Comparative Genomics and Phenotyping of Methylobacterium Species.</title>
        <authorList>
            <person name="Alessa O."/>
            <person name="Ogura Y."/>
            <person name="Fujitani Y."/>
            <person name="Takami H."/>
            <person name="Hayashi T."/>
            <person name="Sahin N."/>
            <person name="Tani A."/>
        </authorList>
    </citation>
    <scope>NUCLEOTIDE SEQUENCE</scope>
    <source>
        <strain evidence="2">DSM 17168</strain>
    </source>
</reference>
<gene>
    <name evidence="2" type="ORF">GMJLKIPL_5996</name>
</gene>
<evidence type="ECO:0000313" key="2">
    <source>
        <dbReference type="EMBL" id="GJE04036.1"/>
    </source>
</evidence>
<dbReference type="Proteomes" id="UP001055153">
    <property type="component" value="Unassembled WGS sequence"/>
</dbReference>
<sequence>MGERRNPRRAYDREGREIAPPTVGSLRDQGETTASVYCHARGCGHHAIISTDRFPADLPFPDIALRLRCSVCGSRQVVVMKDMAAYYARCTSGAGPATGLPPSYRVIGRDVPWPDRQW</sequence>
<protein>
    <submittedName>
        <fullName evidence="2">Uncharacterized protein</fullName>
    </submittedName>
</protein>
<evidence type="ECO:0000256" key="1">
    <source>
        <dbReference type="SAM" id="MobiDB-lite"/>
    </source>
</evidence>
<keyword evidence="3" id="KW-1185">Reference proteome</keyword>
<dbReference type="EMBL" id="BPQQ01000099">
    <property type="protein sequence ID" value="GJE04036.1"/>
    <property type="molecule type" value="Genomic_DNA"/>
</dbReference>
<name>A0ABQ4SP25_9HYPH</name>
<reference evidence="2" key="2">
    <citation type="submission" date="2021-08" db="EMBL/GenBank/DDBJ databases">
        <authorList>
            <person name="Tani A."/>
            <person name="Ola A."/>
            <person name="Ogura Y."/>
            <person name="Katsura K."/>
            <person name="Hayashi T."/>
        </authorList>
    </citation>
    <scope>NUCLEOTIDE SEQUENCE</scope>
    <source>
        <strain evidence="2">DSM 17168</strain>
    </source>
</reference>
<accession>A0ABQ4SP25</accession>
<comment type="caution">
    <text evidence="2">The sequence shown here is derived from an EMBL/GenBank/DDBJ whole genome shotgun (WGS) entry which is preliminary data.</text>
</comment>
<proteinExistence type="predicted"/>
<dbReference type="RefSeq" id="WP_238241406.1">
    <property type="nucleotide sequence ID" value="NZ_BPQQ01000099.1"/>
</dbReference>
<feature type="region of interest" description="Disordered" evidence="1">
    <location>
        <begin position="1"/>
        <end position="28"/>
    </location>
</feature>
<evidence type="ECO:0000313" key="3">
    <source>
        <dbReference type="Proteomes" id="UP001055153"/>
    </source>
</evidence>